<evidence type="ECO:0000259" key="3">
    <source>
        <dbReference type="Pfam" id="PF09113"/>
    </source>
</evidence>
<dbReference type="RefSeq" id="WP_369332553.1">
    <property type="nucleotide sequence ID" value="NZ_JAULBC010000013.1"/>
</dbReference>
<dbReference type="InterPro" id="IPR015197">
    <property type="entry name" value="PngaseF_C"/>
</dbReference>
<dbReference type="InterPro" id="IPR008977">
    <property type="entry name" value="PHM/PNGase_F_dom_sf"/>
</dbReference>
<feature type="domain" description="Peptide-N-glycosidase F C-terminal" evidence="3">
    <location>
        <begin position="194"/>
        <end position="306"/>
    </location>
</feature>
<evidence type="ECO:0000256" key="2">
    <source>
        <dbReference type="SAM" id="SignalP"/>
    </source>
</evidence>
<evidence type="ECO:0000256" key="1">
    <source>
        <dbReference type="ARBA" id="ARBA00023157"/>
    </source>
</evidence>
<dbReference type="Proteomes" id="UP001560573">
    <property type="component" value="Unassembled WGS sequence"/>
</dbReference>
<dbReference type="EMBL" id="JAULBC010000013">
    <property type="protein sequence ID" value="MEX6691137.1"/>
    <property type="molecule type" value="Genomic_DNA"/>
</dbReference>
<comment type="caution">
    <text evidence="4">The sequence shown here is derived from an EMBL/GenBank/DDBJ whole genome shotgun (WGS) entry which is preliminary data.</text>
</comment>
<organism evidence="4 5">
    <name type="scientific">Danxiaibacter flavus</name>
    <dbReference type="NCBI Taxonomy" id="3049108"/>
    <lineage>
        <taxon>Bacteria</taxon>
        <taxon>Pseudomonadati</taxon>
        <taxon>Bacteroidota</taxon>
        <taxon>Chitinophagia</taxon>
        <taxon>Chitinophagales</taxon>
        <taxon>Chitinophagaceae</taxon>
        <taxon>Danxiaibacter</taxon>
    </lineage>
</organism>
<dbReference type="Pfam" id="PF09113">
    <property type="entry name" value="N-glycanase_C"/>
    <property type="match status" value="1"/>
</dbReference>
<feature type="chain" id="PRO_5045807992" evidence="2">
    <location>
        <begin position="20"/>
        <end position="640"/>
    </location>
</feature>
<keyword evidence="5" id="KW-1185">Reference proteome</keyword>
<dbReference type="SUPFAM" id="SSF49742">
    <property type="entry name" value="PHM/PNGase F"/>
    <property type="match status" value="1"/>
</dbReference>
<gene>
    <name evidence="4" type="ORF">QTN47_26750</name>
</gene>
<sequence>MKKLLLLFLCLGALANVFAAPGDTLHVIPHNKTLMKTDPARGFNEVRKWAVFPSSKTNYRKIIASITLQCPDGMKCGAWDYIDYVILHKKGSEQSQPLNLEMMRMLTPYGGWFDSTWKFTWQQDVTDWGLLLRDSVEIEYQHTGYESNDGIGWLVTLDFAIIEGTPVMNPLGHQTLWSGSFAYGDSSKPFETLVKPVPLDAPKGAQIANYRVVQTGHGMDAPDGCSEFCSKWRETYFDDKKLDHKDMYIVCGNNPVFPQAGTWVYSRGNWCPGSLAIPDVYTLPLKGNNHTVELKMQPYHSTKPQGGWAINAHAFYYGKPNSDYDVTINDVIAPSNIDEYGRMNPVCGSARIHIQNNGSKPLHSLNVEYGVKGSKKMIYKWKGNLAFLQTTEIVLPGNITTDIAGNFAFEVTLSSPNGKKDQYPLDNSVVSFGKMPPAMEQDIVISFMPNKDSTQTGWELKDAAGQLIKAVPQGAIHKPELRNDTLHLAPGCYVLNITDTANDGLSFWANPKGGYGYIRILDKAGKLLKNFEPNFGSGIQYYFTVKENYVADRSSIQPVFEFFPARTKGPTTADIVIDEPQDITFKFTDEKGKVQWESKYYNFTSKFIKMDLSALPASFYMVDLYLANGKHVRKSIRKVD</sequence>
<name>A0ABV3ZMN0_9BACT</name>
<keyword evidence="2" id="KW-0732">Signal</keyword>
<dbReference type="InterPro" id="IPR014784">
    <property type="entry name" value="Cu2_ascorb_mOase-like_C"/>
</dbReference>
<evidence type="ECO:0000313" key="4">
    <source>
        <dbReference type="EMBL" id="MEX6691137.1"/>
    </source>
</evidence>
<protein>
    <submittedName>
        <fullName evidence="4">Peptide-N-glycosidase F-related protein</fullName>
    </submittedName>
</protein>
<keyword evidence="1" id="KW-1015">Disulfide bond</keyword>
<reference evidence="4 5" key="1">
    <citation type="submission" date="2023-07" db="EMBL/GenBank/DDBJ databases">
        <authorList>
            <person name="Lian W.-H."/>
        </authorList>
    </citation>
    <scope>NUCLEOTIDE SEQUENCE [LARGE SCALE GENOMIC DNA]</scope>
    <source>
        <strain evidence="4 5">SYSU DXS3180</strain>
    </source>
</reference>
<proteinExistence type="predicted"/>
<dbReference type="Gene3D" id="2.60.120.230">
    <property type="match status" value="2"/>
</dbReference>
<accession>A0ABV3ZMN0</accession>
<evidence type="ECO:0000313" key="5">
    <source>
        <dbReference type="Proteomes" id="UP001560573"/>
    </source>
</evidence>
<feature type="signal peptide" evidence="2">
    <location>
        <begin position="1"/>
        <end position="19"/>
    </location>
</feature>